<dbReference type="EMBL" id="CP116507">
    <property type="protein sequence ID" value="WCG23251.1"/>
    <property type="molecule type" value="Genomic_DNA"/>
</dbReference>
<reference evidence="1" key="1">
    <citation type="submission" date="2023-01" db="EMBL/GenBank/DDBJ databases">
        <title>Oxazolidinone resistance genes in florfenicol resistant enterococci from beef cattle and veal calves at slaughter.</title>
        <authorList>
            <person name="Biggel M."/>
        </authorList>
    </citation>
    <scope>NUCLEOTIDE SEQUENCE</scope>
    <source>
        <strain evidence="1">K204-1</strain>
    </source>
</reference>
<protein>
    <submittedName>
        <fullName evidence="1">HD domain-containing protein</fullName>
    </submittedName>
</protein>
<organism evidence="1 2">
    <name type="scientific">Vagococcus lutrae</name>
    <dbReference type="NCBI Taxonomy" id="81947"/>
    <lineage>
        <taxon>Bacteria</taxon>
        <taxon>Bacillati</taxon>
        <taxon>Bacillota</taxon>
        <taxon>Bacilli</taxon>
        <taxon>Lactobacillales</taxon>
        <taxon>Enterococcaceae</taxon>
        <taxon>Vagococcus</taxon>
    </lineage>
</organism>
<evidence type="ECO:0000313" key="1">
    <source>
        <dbReference type="EMBL" id="WCG23251.1"/>
    </source>
</evidence>
<sequence length="223" mass="25526">MDKIDVYEAVQQFVVKQLEDDATGHGLDHIKRVVALAQHLASFETTAVVNMTRVKLGAWLHETFDSKLVRDVDERERQLRALLNAHHMPESEQVALLTLIKTVSYQRMLAHPSVLEDSIEAKIVRDADFLDALGAIGIARAFYYGGAKGDQIYHPDVFPREVLTADNYRLSNTVVNHFYEKLFLLPDLMSTTQGKKIAHERVAVMKEFLNSFYKEWHFALKDK</sequence>
<proteinExistence type="predicted"/>
<gene>
    <name evidence="1" type="ORF">PML95_03140</name>
</gene>
<dbReference type="PANTHER" id="PTHR33594">
    <property type="entry name" value="SUPERFAMILY HYDROLASE, PUTATIVE (AFU_ORTHOLOGUE AFUA_1G03035)-RELATED"/>
    <property type="match status" value="1"/>
</dbReference>
<dbReference type="Proteomes" id="UP001179600">
    <property type="component" value="Chromosome"/>
</dbReference>
<dbReference type="SUPFAM" id="SSF109604">
    <property type="entry name" value="HD-domain/PDEase-like"/>
    <property type="match status" value="1"/>
</dbReference>
<dbReference type="AlphaFoldDB" id="A0AAE9XGF3"/>
<dbReference type="PANTHER" id="PTHR33594:SF1">
    <property type="entry name" value="HD_PDEASE DOMAIN-CONTAINING PROTEIN"/>
    <property type="match status" value="1"/>
</dbReference>
<dbReference type="RefSeq" id="WP_272163580.1">
    <property type="nucleotide sequence ID" value="NZ_CP116507.1"/>
</dbReference>
<dbReference type="Gene3D" id="1.20.58.1910">
    <property type="match status" value="1"/>
</dbReference>
<accession>A0AAE9XGF3</accession>
<name>A0AAE9XGF3_9ENTE</name>
<evidence type="ECO:0000313" key="2">
    <source>
        <dbReference type="Proteomes" id="UP001179600"/>
    </source>
</evidence>
<dbReference type="Gene3D" id="1.10.472.50">
    <property type="entry name" value="HD-domain/PDEase-like"/>
    <property type="match status" value="1"/>
</dbReference>